<dbReference type="Gene3D" id="1.20.120.530">
    <property type="entry name" value="GntR ligand-binding domain-like"/>
    <property type="match status" value="1"/>
</dbReference>
<keyword evidence="1" id="KW-0805">Transcription regulation</keyword>
<dbReference type="SUPFAM" id="SSF46785">
    <property type="entry name" value="Winged helix' DNA-binding domain"/>
    <property type="match status" value="1"/>
</dbReference>
<evidence type="ECO:0000313" key="5">
    <source>
        <dbReference type="EMBL" id="GGG22446.1"/>
    </source>
</evidence>
<dbReference type="SMART" id="SM00345">
    <property type="entry name" value="HTH_GNTR"/>
    <property type="match status" value="1"/>
</dbReference>
<gene>
    <name evidence="5" type="ORF">GCM10010916_43870</name>
</gene>
<dbReference type="Pfam" id="PF00392">
    <property type="entry name" value="GntR"/>
    <property type="match status" value="1"/>
</dbReference>
<dbReference type="SUPFAM" id="SSF48008">
    <property type="entry name" value="GntR ligand-binding domain-like"/>
    <property type="match status" value="1"/>
</dbReference>
<dbReference type="PANTHER" id="PTHR43537">
    <property type="entry name" value="TRANSCRIPTIONAL REGULATOR, GNTR FAMILY"/>
    <property type="match status" value="1"/>
</dbReference>
<feature type="domain" description="HTH gntR-type" evidence="4">
    <location>
        <begin position="7"/>
        <end position="75"/>
    </location>
</feature>
<dbReference type="InterPro" id="IPR036390">
    <property type="entry name" value="WH_DNA-bd_sf"/>
</dbReference>
<dbReference type="InterPro" id="IPR000524">
    <property type="entry name" value="Tscrpt_reg_HTH_GntR"/>
</dbReference>
<keyword evidence="2" id="KW-0238">DNA-binding</keyword>
<dbReference type="InterPro" id="IPR011711">
    <property type="entry name" value="GntR_C"/>
</dbReference>
<dbReference type="Gene3D" id="1.10.10.10">
    <property type="entry name" value="Winged helix-like DNA-binding domain superfamily/Winged helix DNA-binding domain"/>
    <property type="match status" value="1"/>
</dbReference>
<dbReference type="InterPro" id="IPR008920">
    <property type="entry name" value="TF_FadR/GntR_C"/>
</dbReference>
<dbReference type="Pfam" id="PF07729">
    <property type="entry name" value="FCD"/>
    <property type="match status" value="1"/>
</dbReference>
<dbReference type="Proteomes" id="UP000644756">
    <property type="component" value="Unassembled WGS sequence"/>
</dbReference>
<dbReference type="PROSITE" id="PS50949">
    <property type="entry name" value="HTH_GNTR"/>
    <property type="match status" value="1"/>
</dbReference>
<sequence>MSENKQTRIFEQVLEQIHHYITSRNLVPGDKLMTEREMAAFLQVSRSSVREALRILEMFDVIESKPGEGTILKAPHVPTIFTNIMPFFLIPEERSIELLESRKVIETGLVKLAAERRKDEDIRQMQDAVERMFTTDDLQVMIQADVDFHISLAKAAYNHTLSELLGFISDLISNNLYSTRIRTHVIEGVNTEFARQHQAILQAIVKQDSSLAAQEMEEHIEHHIRLVKSLESKL</sequence>
<dbReference type="EMBL" id="BMGR01000018">
    <property type="protein sequence ID" value="GGG22446.1"/>
    <property type="molecule type" value="Genomic_DNA"/>
</dbReference>
<dbReference type="GO" id="GO:0003700">
    <property type="term" value="F:DNA-binding transcription factor activity"/>
    <property type="evidence" value="ECO:0007669"/>
    <property type="project" value="InterPro"/>
</dbReference>
<evidence type="ECO:0000313" key="6">
    <source>
        <dbReference type="Proteomes" id="UP000644756"/>
    </source>
</evidence>
<comment type="caution">
    <text evidence="5">The sequence shown here is derived from an EMBL/GenBank/DDBJ whole genome shotgun (WGS) entry which is preliminary data.</text>
</comment>
<name>A0A917G581_9BACL</name>
<evidence type="ECO:0000256" key="2">
    <source>
        <dbReference type="ARBA" id="ARBA00023125"/>
    </source>
</evidence>
<dbReference type="SMART" id="SM00895">
    <property type="entry name" value="FCD"/>
    <property type="match status" value="1"/>
</dbReference>
<evidence type="ECO:0000256" key="1">
    <source>
        <dbReference type="ARBA" id="ARBA00023015"/>
    </source>
</evidence>
<keyword evidence="3" id="KW-0804">Transcription</keyword>
<proteinExistence type="predicted"/>
<evidence type="ECO:0000256" key="3">
    <source>
        <dbReference type="ARBA" id="ARBA00023163"/>
    </source>
</evidence>
<dbReference type="InterPro" id="IPR036388">
    <property type="entry name" value="WH-like_DNA-bd_sf"/>
</dbReference>
<evidence type="ECO:0000259" key="4">
    <source>
        <dbReference type="PROSITE" id="PS50949"/>
    </source>
</evidence>
<dbReference type="PANTHER" id="PTHR43537:SF5">
    <property type="entry name" value="UXU OPERON TRANSCRIPTIONAL REGULATOR"/>
    <property type="match status" value="1"/>
</dbReference>
<reference evidence="5" key="2">
    <citation type="submission" date="2020-09" db="EMBL/GenBank/DDBJ databases">
        <authorList>
            <person name="Sun Q."/>
            <person name="Zhou Y."/>
        </authorList>
    </citation>
    <scope>NUCLEOTIDE SEQUENCE</scope>
    <source>
        <strain evidence="5">CGMCC 1.12987</strain>
    </source>
</reference>
<dbReference type="CDD" id="cd07377">
    <property type="entry name" value="WHTH_GntR"/>
    <property type="match status" value="1"/>
</dbReference>
<dbReference type="AlphaFoldDB" id="A0A917G581"/>
<reference evidence="5" key="1">
    <citation type="journal article" date="2014" name="Int. J. Syst. Evol. Microbiol.">
        <title>Complete genome sequence of Corynebacterium casei LMG S-19264T (=DSM 44701T), isolated from a smear-ripened cheese.</title>
        <authorList>
            <consortium name="US DOE Joint Genome Institute (JGI-PGF)"/>
            <person name="Walter F."/>
            <person name="Albersmeier A."/>
            <person name="Kalinowski J."/>
            <person name="Ruckert C."/>
        </authorList>
    </citation>
    <scope>NUCLEOTIDE SEQUENCE</scope>
    <source>
        <strain evidence="5">CGMCC 1.12987</strain>
    </source>
</reference>
<protein>
    <submittedName>
        <fullName evidence="5">GntR family transcriptional regulator</fullName>
    </submittedName>
</protein>
<dbReference type="GO" id="GO:0003677">
    <property type="term" value="F:DNA binding"/>
    <property type="evidence" value="ECO:0007669"/>
    <property type="project" value="UniProtKB-KW"/>
</dbReference>
<keyword evidence="6" id="KW-1185">Reference proteome</keyword>
<organism evidence="5 6">
    <name type="scientific">Paenibacillus abyssi</name>
    <dbReference type="NCBI Taxonomy" id="1340531"/>
    <lineage>
        <taxon>Bacteria</taxon>
        <taxon>Bacillati</taxon>
        <taxon>Bacillota</taxon>
        <taxon>Bacilli</taxon>
        <taxon>Bacillales</taxon>
        <taxon>Paenibacillaceae</taxon>
        <taxon>Paenibacillus</taxon>
    </lineage>
</organism>
<dbReference type="RefSeq" id="WP_188533219.1">
    <property type="nucleotide sequence ID" value="NZ_BMGR01000018.1"/>
</dbReference>
<accession>A0A917G581</accession>